<sequence>MLREYILHYNRRETDGGEENVPVQIIRSSRKSIGLQVKESGEVLARIPDRFSERELREFLEAHRQWVLQKVLLARQSAGTRKTTGAVPVQELDAAEKERIREKIAGRVCHYCRVMGVTVGRITIRNQKTRWGSCSAKGNVNFNYQLYYLPDELLDYVVVHELAHRRHMNHSAAFWKEVEKYFPDYIECREELKKIRMI</sequence>
<evidence type="ECO:0000313" key="2">
    <source>
        <dbReference type="EMBL" id="HIZ40064.1"/>
    </source>
</evidence>
<dbReference type="CDD" id="cd07344">
    <property type="entry name" value="M48_yhfN_like"/>
    <property type="match status" value="1"/>
</dbReference>
<reference evidence="2" key="2">
    <citation type="submission" date="2021-04" db="EMBL/GenBank/DDBJ databases">
        <authorList>
            <person name="Gilroy R."/>
        </authorList>
    </citation>
    <scope>NUCLEOTIDE SEQUENCE</scope>
    <source>
        <strain evidence="2">CHK179-28034</strain>
    </source>
</reference>
<dbReference type="AlphaFoldDB" id="A0A9D2ELT5"/>
<dbReference type="PANTHER" id="PTHR30399">
    <property type="entry name" value="UNCHARACTERIZED PROTEIN YGJP"/>
    <property type="match status" value="1"/>
</dbReference>
<evidence type="ECO:0000313" key="3">
    <source>
        <dbReference type="Proteomes" id="UP000824049"/>
    </source>
</evidence>
<comment type="caution">
    <text evidence="2">The sequence shown here is derived from an EMBL/GenBank/DDBJ whole genome shotgun (WGS) entry which is preliminary data.</text>
</comment>
<protein>
    <submittedName>
        <fullName evidence="2">M48 family metallopeptidase</fullName>
    </submittedName>
</protein>
<gene>
    <name evidence="2" type="ORF">H9968_09120</name>
</gene>
<evidence type="ECO:0000259" key="1">
    <source>
        <dbReference type="Pfam" id="PF01863"/>
    </source>
</evidence>
<name>A0A9D2ELT5_9FIRM</name>
<proteinExistence type="predicted"/>
<feature type="domain" description="YgjP-like metallopeptidase" evidence="1">
    <location>
        <begin position="90"/>
        <end position="194"/>
    </location>
</feature>
<dbReference type="EMBL" id="DXBR01000083">
    <property type="protein sequence ID" value="HIZ40064.1"/>
    <property type="molecule type" value="Genomic_DNA"/>
</dbReference>
<dbReference type="PANTHER" id="PTHR30399:SF1">
    <property type="entry name" value="UTP PYROPHOSPHATASE"/>
    <property type="match status" value="1"/>
</dbReference>
<dbReference type="InterPro" id="IPR053136">
    <property type="entry name" value="UTP_pyrophosphatase-like"/>
</dbReference>
<organism evidence="2 3">
    <name type="scientific">Candidatus Anaerobutyricum stercoris</name>
    <dbReference type="NCBI Taxonomy" id="2838457"/>
    <lineage>
        <taxon>Bacteria</taxon>
        <taxon>Bacillati</taxon>
        <taxon>Bacillota</taxon>
        <taxon>Clostridia</taxon>
        <taxon>Lachnospirales</taxon>
        <taxon>Lachnospiraceae</taxon>
        <taxon>Anaerobutyricum</taxon>
    </lineage>
</organism>
<reference evidence="2" key="1">
    <citation type="journal article" date="2021" name="PeerJ">
        <title>Extensive microbial diversity within the chicken gut microbiome revealed by metagenomics and culture.</title>
        <authorList>
            <person name="Gilroy R."/>
            <person name="Ravi A."/>
            <person name="Getino M."/>
            <person name="Pursley I."/>
            <person name="Horton D.L."/>
            <person name="Alikhan N.F."/>
            <person name="Baker D."/>
            <person name="Gharbi K."/>
            <person name="Hall N."/>
            <person name="Watson M."/>
            <person name="Adriaenssens E.M."/>
            <person name="Foster-Nyarko E."/>
            <person name="Jarju S."/>
            <person name="Secka A."/>
            <person name="Antonio M."/>
            <person name="Oren A."/>
            <person name="Chaudhuri R.R."/>
            <person name="La Ragione R."/>
            <person name="Hildebrand F."/>
            <person name="Pallen M.J."/>
        </authorList>
    </citation>
    <scope>NUCLEOTIDE SEQUENCE</scope>
    <source>
        <strain evidence="2">CHK179-28034</strain>
    </source>
</reference>
<dbReference type="Pfam" id="PF01863">
    <property type="entry name" value="YgjP-like"/>
    <property type="match status" value="1"/>
</dbReference>
<dbReference type="Gene3D" id="3.30.2010.10">
    <property type="entry name" value="Metalloproteases ('zincins'), catalytic domain"/>
    <property type="match status" value="1"/>
</dbReference>
<dbReference type="Proteomes" id="UP000824049">
    <property type="component" value="Unassembled WGS sequence"/>
</dbReference>
<dbReference type="InterPro" id="IPR002725">
    <property type="entry name" value="YgjP-like_metallopeptidase"/>
</dbReference>
<accession>A0A9D2ELT5</accession>